<evidence type="ECO:0000313" key="2">
    <source>
        <dbReference type="EMBL" id="CAG6506798.1"/>
    </source>
</evidence>
<sequence>MDRNRQPDVPRARTNQVPTALRPPAGRSALPQALRHRHHLKPPRNRPLSAGAQAASRTGPDRVLQRPSLLDPILADVPARASRLRLVRPVPRRKHQTVLQRRPQQSIAERVSQADRPDQGIFLLHPQAERNEHRGSPSDVRRTQRRRRSLRGKAAASVPAVQRSVCAVHGGTCPRGGRS</sequence>
<reference evidence="2" key="1">
    <citation type="submission" date="2021-05" db="EMBL/GenBank/DDBJ databases">
        <authorList>
            <person name="Alioto T."/>
            <person name="Alioto T."/>
            <person name="Gomez Garrido J."/>
        </authorList>
    </citation>
    <scope>NUCLEOTIDE SEQUENCE</scope>
</reference>
<protein>
    <submittedName>
        <fullName evidence="2">(northern house mosquito) hypothetical protein</fullName>
    </submittedName>
</protein>
<proteinExistence type="predicted"/>
<accession>A0A8D8D7L0</accession>
<feature type="compositionally biased region" description="Polar residues" evidence="1">
    <location>
        <begin position="97"/>
        <end position="107"/>
    </location>
</feature>
<feature type="region of interest" description="Disordered" evidence="1">
    <location>
        <begin position="1"/>
        <end position="63"/>
    </location>
</feature>
<dbReference type="AlphaFoldDB" id="A0A8D8D7L0"/>
<dbReference type="EMBL" id="HBUE01154051">
    <property type="protein sequence ID" value="CAG6506798.1"/>
    <property type="molecule type" value="Transcribed_RNA"/>
</dbReference>
<feature type="compositionally biased region" description="Basic and acidic residues" evidence="1">
    <location>
        <begin position="127"/>
        <end position="142"/>
    </location>
</feature>
<feature type="compositionally biased region" description="Basic and acidic residues" evidence="1">
    <location>
        <begin position="1"/>
        <end position="11"/>
    </location>
</feature>
<feature type="region of interest" description="Disordered" evidence="1">
    <location>
        <begin position="93"/>
        <end position="162"/>
    </location>
</feature>
<organism evidence="2">
    <name type="scientific">Culex pipiens</name>
    <name type="common">House mosquito</name>
    <dbReference type="NCBI Taxonomy" id="7175"/>
    <lineage>
        <taxon>Eukaryota</taxon>
        <taxon>Metazoa</taxon>
        <taxon>Ecdysozoa</taxon>
        <taxon>Arthropoda</taxon>
        <taxon>Hexapoda</taxon>
        <taxon>Insecta</taxon>
        <taxon>Pterygota</taxon>
        <taxon>Neoptera</taxon>
        <taxon>Endopterygota</taxon>
        <taxon>Diptera</taxon>
        <taxon>Nematocera</taxon>
        <taxon>Culicoidea</taxon>
        <taxon>Culicidae</taxon>
        <taxon>Culicinae</taxon>
        <taxon>Culicini</taxon>
        <taxon>Culex</taxon>
        <taxon>Culex</taxon>
    </lineage>
</organism>
<evidence type="ECO:0000256" key="1">
    <source>
        <dbReference type="SAM" id="MobiDB-lite"/>
    </source>
</evidence>
<dbReference type="EMBL" id="HBUE01259106">
    <property type="protein sequence ID" value="CAG6558122.1"/>
    <property type="molecule type" value="Transcribed_RNA"/>
</dbReference>
<name>A0A8D8D7L0_CULPI</name>
<feature type="compositionally biased region" description="Basic residues" evidence="1">
    <location>
        <begin position="34"/>
        <end position="44"/>
    </location>
</feature>